<feature type="region of interest" description="Disordered" evidence="1">
    <location>
        <begin position="532"/>
        <end position="585"/>
    </location>
</feature>
<keyword evidence="2" id="KW-0472">Membrane</keyword>
<evidence type="ECO:0000313" key="4">
    <source>
        <dbReference type="EMBL" id="GLI63662.1"/>
    </source>
</evidence>
<accession>A0ABQ5S1A4</accession>
<dbReference type="Proteomes" id="UP001165090">
    <property type="component" value="Unassembled WGS sequence"/>
</dbReference>
<comment type="caution">
    <text evidence="4">The sequence shown here is derived from an EMBL/GenBank/DDBJ whole genome shotgun (WGS) entry which is preliminary data.</text>
</comment>
<feature type="transmembrane region" description="Helical" evidence="2">
    <location>
        <begin position="85"/>
        <end position="105"/>
    </location>
</feature>
<feature type="region of interest" description="Disordered" evidence="1">
    <location>
        <begin position="323"/>
        <end position="391"/>
    </location>
</feature>
<keyword evidence="5" id="KW-1185">Reference proteome</keyword>
<dbReference type="Pfam" id="PF01266">
    <property type="entry name" value="DAO"/>
    <property type="match status" value="2"/>
</dbReference>
<dbReference type="Gene3D" id="3.50.50.60">
    <property type="entry name" value="FAD/NAD(P)-binding domain"/>
    <property type="match status" value="1"/>
</dbReference>
<dbReference type="PANTHER" id="PTHR13847:SF261">
    <property type="entry name" value="FAD-DEPENDENT OXIDOREDUCTASE FAMILY PROTEIN"/>
    <property type="match status" value="1"/>
</dbReference>
<protein>
    <recommendedName>
        <fullName evidence="3">FAD dependent oxidoreductase domain-containing protein</fullName>
    </recommendedName>
</protein>
<evidence type="ECO:0000256" key="2">
    <source>
        <dbReference type="SAM" id="Phobius"/>
    </source>
</evidence>
<feature type="compositionally biased region" description="Pro residues" evidence="1">
    <location>
        <begin position="557"/>
        <end position="566"/>
    </location>
</feature>
<evidence type="ECO:0000259" key="3">
    <source>
        <dbReference type="Pfam" id="PF01266"/>
    </source>
</evidence>
<dbReference type="SUPFAM" id="SSF51971">
    <property type="entry name" value="Nucleotide-binding domain"/>
    <property type="match status" value="1"/>
</dbReference>
<evidence type="ECO:0000256" key="1">
    <source>
        <dbReference type="SAM" id="MobiDB-lite"/>
    </source>
</evidence>
<proteinExistence type="predicted"/>
<feature type="domain" description="FAD dependent oxidoreductase" evidence="3">
    <location>
        <begin position="88"/>
        <end position="153"/>
    </location>
</feature>
<organism evidence="4 5">
    <name type="scientific">Volvox africanus</name>
    <dbReference type="NCBI Taxonomy" id="51714"/>
    <lineage>
        <taxon>Eukaryota</taxon>
        <taxon>Viridiplantae</taxon>
        <taxon>Chlorophyta</taxon>
        <taxon>core chlorophytes</taxon>
        <taxon>Chlorophyceae</taxon>
        <taxon>CS clade</taxon>
        <taxon>Chlamydomonadales</taxon>
        <taxon>Volvocaceae</taxon>
        <taxon>Volvox</taxon>
    </lineage>
</organism>
<reference evidence="4 5" key="1">
    <citation type="journal article" date="2023" name="IScience">
        <title>Expanded male sex-determining region conserved during the evolution of homothallism in the green alga Volvox.</title>
        <authorList>
            <person name="Yamamoto K."/>
            <person name="Matsuzaki R."/>
            <person name="Mahakham W."/>
            <person name="Heman W."/>
            <person name="Sekimoto H."/>
            <person name="Kawachi M."/>
            <person name="Minakuchi Y."/>
            <person name="Toyoda A."/>
            <person name="Nozaki H."/>
        </authorList>
    </citation>
    <scope>NUCLEOTIDE SEQUENCE [LARGE SCALE GENOMIC DNA]</scope>
    <source>
        <strain evidence="4 5">NIES-4468</strain>
    </source>
</reference>
<name>A0ABQ5S1A4_9CHLO</name>
<feature type="compositionally biased region" description="Pro residues" evidence="1">
    <location>
        <begin position="533"/>
        <end position="545"/>
    </location>
</feature>
<keyword evidence="2" id="KW-1133">Transmembrane helix</keyword>
<feature type="compositionally biased region" description="Basic and acidic residues" evidence="1">
    <location>
        <begin position="331"/>
        <end position="341"/>
    </location>
</feature>
<feature type="domain" description="FAD dependent oxidoreductase" evidence="3">
    <location>
        <begin position="415"/>
        <end position="716"/>
    </location>
</feature>
<dbReference type="PANTHER" id="PTHR13847">
    <property type="entry name" value="SARCOSINE DEHYDROGENASE-RELATED"/>
    <property type="match status" value="1"/>
</dbReference>
<dbReference type="InterPro" id="IPR036188">
    <property type="entry name" value="FAD/NAD-bd_sf"/>
</dbReference>
<gene>
    <name evidence="4" type="ORF">VaNZ11_006699</name>
</gene>
<sequence length="746" mass="76283">MRSAIPHHWRITRLQPCATTAAATTNGTDVKRLGATLVAAGNCADGLAAAAESGDAAFSSSTVFAGLSRGSAVRSSALQRRRHDAVHYAVVGAGLAGVATAWQLMRRCPRDRPVVVDLYDAAGIAAGGSGAAAGLLHPYNPRGKLLWRGEEAMAAAMELVDAAEAAMVAAAPQPGAFGPPTLAGPDIASHQPSQLLTLPSPPTAFTNAASSLGSETASYLQELAGLTQSNAAVDQRQLKRFVWTSGLVRPAANAKQAADFAKAVTVAAVVASGDAAGESGGSGSGNAAPAKLRAISTDELQALVPGIVVRVSGKGRVREVVGGAGGGDGFITREEGGEKGRSRSTSTAVGAAVAAGADGGNLGTSSNSSSSNSSSSNSSSGNVRGNNRRSRRAAKAAAVAAAVATHGADDAVVVNVAGLLIPQGMVLDVGTYLRALWRACQVEAEARGDGSLARLRYERVESLERLRWWTGTSEQSEEEERTATGTAGEEVCCVGQYDAVVVAAGAAAATIKELKKAQLPLQLCQGLTLVMQPPLPQPTPSPRGPGPAQKPDKPSLPGQPPAPGPSQSPQLPDFGYPADSPSLLGQPYMAAQGPMQLVVGATKSYGWTPEEALAACGRSEYADKAVGEVSNQSSIDAEKDAAVKLLRVAASDVWAPLVSWRIATIREGVRALPPRTSHGSLPLLGRLVAGRPWWLVAGLGSRGLVYHGWLAQLAVDAVLCDSDEVIPKELTAWRGVAAAAAVFEAP</sequence>
<dbReference type="InterPro" id="IPR006076">
    <property type="entry name" value="FAD-dep_OxRdtase"/>
</dbReference>
<feature type="compositionally biased region" description="Low complexity" evidence="1">
    <location>
        <begin position="365"/>
        <end position="385"/>
    </location>
</feature>
<dbReference type="EMBL" id="BSDZ01000016">
    <property type="protein sequence ID" value="GLI63662.1"/>
    <property type="molecule type" value="Genomic_DNA"/>
</dbReference>
<keyword evidence="2" id="KW-0812">Transmembrane</keyword>
<evidence type="ECO:0000313" key="5">
    <source>
        <dbReference type="Proteomes" id="UP001165090"/>
    </source>
</evidence>